<evidence type="ECO:0000256" key="10">
    <source>
        <dbReference type="ARBA" id="ARBA00023136"/>
    </source>
</evidence>
<feature type="transmembrane region" description="Helical" evidence="15">
    <location>
        <begin position="1071"/>
        <end position="1092"/>
    </location>
</feature>
<dbReference type="GO" id="GO:0032934">
    <property type="term" value="F:sterol binding"/>
    <property type="evidence" value="ECO:0007669"/>
    <property type="project" value="EnsemblFungi"/>
</dbReference>
<dbReference type="Proteomes" id="UP000078576">
    <property type="component" value="Unassembled WGS sequence"/>
</dbReference>
<dbReference type="GO" id="GO:0006665">
    <property type="term" value="P:sphingolipid metabolic process"/>
    <property type="evidence" value="ECO:0007669"/>
    <property type="project" value="EnsemblFungi"/>
</dbReference>
<feature type="transmembrane region" description="Helical" evidence="15">
    <location>
        <begin position="269"/>
        <end position="289"/>
    </location>
</feature>
<reference evidence="19" key="1">
    <citation type="submission" date="2014-12" db="EMBL/GenBank/DDBJ databases">
        <title>Genome Sequence of Valsa Canker Pathogens Uncovers a Specific Adaption of Colonization on Woody Bark.</title>
        <authorList>
            <person name="Yin Z."/>
            <person name="Liu H."/>
            <person name="Gao X."/>
            <person name="Li Z."/>
            <person name="Song N."/>
            <person name="Ke X."/>
            <person name="Dai Q."/>
            <person name="Wu Y."/>
            <person name="Sun Y."/>
            <person name="Xu J.-R."/>
            <person name="Kang Z.K."/>
            <person name="Wang L."/>
            <person name="Huang L."/>
        </authorList>
    </citation>
    <scope>NUCLEOTIDE SEQUENCE [LARGE SCALE GENOMIC DNA]</scope>
    <source>
        <strain evidence="19">SXYL134</strain>
    </source>
</reference>
<sequence length="1278" mass="140137">MTKLTSLAAAGALVLAALGEADQLYTPKHEAGRCAIRDHCGKKSFFGKELPCVDNGPAEDPDKELRKQLVDLCGPKWNDGPVCCTGDQVESLKNELSTANTIVSSCPACKDNFYNLFCTFTCSPDQSLFINVTNTITKNGKTLVTELDQLISADYGTGFYDSCKDVKFGPSNSEAMKLIGGGAKNYTQLLKYLGDEKMLGSPFQINFPTSYTEPGMSSLAMTPKKCNDEDPNFRCACVDCPGVCPELPKVEESGSCKVGALPCLSFASIFVYSILLLTAVVATVGHVWYRKRAARLQEERTLLHGGIDVSDDEDDEGRLVQNGAMLDRPTRPYRLNTWCDAAFFKLGHWAARFPAITIFSSLIVVIILSAGWVRFEIEKDPARLWVAPTSAAAQEKAFFDSHFGPFYRAEKVFLVNDTLPSGPGPVLSYDTLVWWLQVEKDIAQLESETYRMRLHDVCLKPTGSACVVQSVGAYFDNEPALVDKDGWKEQLRACAQAPAECRPAYGQPLEPNMILGGYSDTDDVADAPAMTVTWVVNNFAEGTPEVARAMDWEKALKDRLLELQKEAAARGLRLSLSTEISLEEELNKTTNTDAKIIIISYVIMFLYASIALGSTTLSLRDMIRNPAVSIVESKFSLGVAGIVIVLMSISASIGLFSWANLRATLIIVDVIPFIVLAVGVDNIFLIVHEFERVNIRNPDDEVEVRVAKALGRMGPSILLSAITETVSFALGAFVGMPAVRNFAIYAAGAVFINALLQITLFISLLSYNQKRVEDSRMDCLPCIPIKAARVHLNGSNGNMGSRMYEMPEEGFLQRFIIRYYAPTLLGKKVKGVIVAVFLGLFAAGVALIPEVKLGLDQRVAIPDDSYLIPYFNDLYDYFDSGPPVYFVTKDVDATQRKYQQQVCARFTTCDSMSLTNILEQERKRTEVSYISSPAASWIDDFFLWLNPQFEECCVEKGSACFEARDPAWNITLSGMPEGDEFLHYLEKFLDAPTTDDCPLGGQASYGSAVVIDEQKETIPASHFRTMHSPLRSQDDFINAYSSARRIASDFSAKTGAEVFPYSVFYIFFDQYLTIVGQTAGLLGAAIGIIFILSSILLGSALTGAAVAITVVMTIVDIIGAMAVFGVSLNAVSLVNLIICVGIAVEFCAHIARAFMFPSRTFMERAKNRFRGRDARAWTALVNVGGSVFSGITVTKLLGVFVLAFTRSKIFEIYYFRIWVALVAFAATHALIFLPVLLSLMGGEGYVDPEGEGGLEEDLASRRYRAVAGADYGSDSEGE</sequence>
<keyword evidence="7 15" id="KW-1133">Transmembrane helix</keyword>
<evidence type="ECO:0000259" key="17">
    <source>
        <dbReference type="PROSITE" id="PS50156"/>
    </source>
</evidence>
<evidence type="ECO:0000256" key="14">
    <source>
        <dbReference type="ARBA" id="ARBA00023221"/>
    </source>
</evidence>
<evidence type="ECO:0000256" key="11">
    <source>
        <dbReference type="ARBA" id="ARBA00023157"/>
    </source>
</evidence>
<feature type="transmembrane region" description="Helical" evidence="15">
    <location>
        <begin position="1176"/>
        <end position="1203"/>
    </location>
</feature>
<feature type="transmembrane region" description="Helical" evidence="15">
    <location>
        <begin position="742"/>
        <end position="767"/>
    </location>
</feature>
<keyword evidence="10 15" id="KW-0472">Membrane</keyword>
<dbReference type="InterPro" id="IPR000731">
    <property type="entry name" value="SSD"/>
</dbReference>
<evidence type="ECO:0000256" key="5">
    <source>
        <dbReference type="ARBA" id="ARBA00022692"/>
    </source>
</evidence>
<evidence type="ECO:0000256" key="13">
    <source>
        <dbReference type="ARBA" id="ARBA00023180"/>
    </source>
</evidence>
<dbReference type="Pfam" id="PF12349">
    <property type="entry name" value="Sterol-sensing"/>
    <property type="match status" value="1"/>
</dbReference>
<keyword evidence="4" id="KW-0153">Cholesterol metabolism</keyword>
<feature type="transmembrane region" description="Helical" evidence="15">
    <location>
        <begin position="596"/>
        <end position="614"/>
    </location>
</feature>
<dbReference type="InterPro" id="IPR053956">
    <property type="entry name" value="NPC1_MLD"/>
</dbReference>
<evidence type="ECO:0000313" key="18">
    <source>
        <dbReference type="EMBL" id="KUI56127.1"/>
    </source>
</evidence>
<organism evidence="18 19">
    <name type="scientific">Cytospora mali</name>
    <name type="common">Apple Valsa canker fungus</name>
    <name type="synonym">Valsa mali</name>
    <dbReference type="NCBI Taxonomy" id="578113"/>
    <lineage>
        <taxon>Eukaryota</taxon>
        <taxon>Fungi</taxon>
        <taxon>Dikarya</taxon>
        <taxon>Ascomycota</taxon>
        <taxon>Pezizomycotina</taxon>
        <taxon>Sordariomycetes</taxon>
        <taxon>Sordariomycetidae</taxon>
        <taxon>Diaporthales</taxon>
        <taxon>Cytosporaceae</taxon>
        <taxon>Cytospora</taxon>
    </lineage>
</organism>
<dbReference type="GO" id="GO:0000329">
    <property type="term" value="C:fungal-type vacuole membrane"/>
    <property type="evidence" value="ECO:0007669"/>
    <property type="project" value="EnsemblFungi"/>
</dbReference>
<protein>
    <submittedName>
        <fullName evidence="18">Niemann-Pick type C-related protein 1</fullName>
    </submittedName>
</protein>
<evidence type="ECO:0000256" key="16">
    <source>
        <dbReference type="SAM" id="SignalP"/>
    </source>
</evidence>
<feature type="transmembrane region" description="Helical" evidence="15">
    <location>
        <begin position="1133"/>
        <end position="1155"/>
    </location>
</feature>
<comment type="subcellular location">
    <subcellularLocation>
        <location evidence="1">Endomembrane system</location>
        <topology evidence="1">Multi-pass membrane protein</topology>
    </subcellularLocation>
</comment>
<dbReference type="STRING" id="694573.A0A194UWM6"/>
<dbReference type="AlphaFoldDB" id="A0A194UWM6"/>
<evidence type="ECO:0000256" key="6">
    <source>
        <dbReference type="ARBA" id="ARBA00022729"/>
    </source>
</evidence>
<dbReference type="NCBIfam" id="TIGR00917">
    <property type="entry name" value="2A060601"/>
    <property type="match status" value="1"/>
</dbReference>
<feature type="transmembrane region" description="Helical" evidence="15">
    <location>
        <begin position="717"/>
        <end position="736"/>
    </location>
</feature>
<dbReference type="GO" id="GO:0015918">
    <property type="term" value="P:sterol transport"/>
    <property type="evidence" value="ECO:0007669"/>
    <property type="project" value="EnsemblFungi"/>
</dbReference>
<dbReference type="Pfam" id="PF22314">
    <property type="entry name" value="NPC1_MLD"/>
    <property type="match status" value="1"/>
</dbReference>
<feature type="transmembrane region" description="Helical" evidence="15">
    <location>
        <begin position="353"/>
        <end position="373"/>
    </location>
</feature>
<gene>
    <name evidence="18" type="ORF">VP1G_03500</name>
</gene>
<keyword evidence="12" id="KW-1207">Sterol metabolism</keyword>
<evidence type="ECO:0000256" key="15">
    <source>
        <dbReference type="SAM" id="Phobius"/>
    </source>
</evidence>
<evidence type="ECO:0000256" key="2">
    <source>
        <dbReference type="ARBA" id="ARBA00005585"/>
    </source>
</evidence>
<dbReference type="PROSITE" id="PS50156">
    <property type="entry name" value="SSD"/>
    <property type="match status" value="1"/>
</dbReference>
<dbReference type="OrthoDB" id="6510177at2759"/>
<evidence type="ECO:0000313" key="19">
    <source>
        <dbReference type="Proteomes" id="UP000078576"/>
    </source>
</evidence>
<keyword evidence="14" id="KW-0753">Steroid metabolism</keyword>
<evidence type="ECO:0000256" key="7">
    <source>
        <dbReference type="ARBA" id="ARBA00022989"/>
    </source>
</evidence>
<feature type="transmembrane region" description="Helical" evidence="15">
    <location>
        <begin position="1215"/>
        <end position="1237"/>
    </location>
</feature>
<dbReference type="FunFam" id="1.20.1640.10:FF:000008">
    <property type="entry name" value="NPC intracellular cholesterol transporter 1"/>
    <property type="match status" value="1"/>
</dbReference>
<feature type="chain" id="PRO_5008265925" evidence="16">
    <location>
        <begin position="22"/>
        <end position="1278"/>
    </location>
</feature>
<comment type="similarity">
    <text evidence="2">Belongs to the patched family.</text>
</comment>
<keyword evidence="3" id="KW-0813">Transport</keyword>
<feature type="signal peptide" evidence="16">
    <location>
        <begin position="1"/>
        <end position="21"/>
    </location>
</feature>
<dbReference type="GO" id="GO:0005319">
    <property type="term" value="F:lipid transporter activity"/>
    <property type="evidence" value="ECO:0007669"/>
    <property type="project" value="InterPro"/>
</dbReference>
<keyword evidence="13" id="KW-0325">Glycoprotein</keyword>
<dbReference type="SUPFAM" id="SSF82866">
    <property type="entry name" value="Multidrug efflux transporter AcrB transmembrane domain"/>
    <property type="match status" value="2"/>
</dbReference>
<evidence type="ECO:0000256" key="4">
    <source>
        <dbReference type="ARBA" id="ARBA00022548"/>
    </source>
</evidence>
<evidence type="ECO:0000256" key="9">
    <source>
        <dbReference type="ARBA" id="ARBA00023098"/>
    </source>
</evidence>
<feature type="transmembrane region" description="Helical" evidence="15">
    <location>
        <begin position="1104"/>
        <end position="1127"/>
    </location>
</feature>
<dbReference type="GO" id="GO:0008203">
    <property type="term" value="P:cholesterol metabolic process"/>
    <property type="evidence" value="ECO:0007669"/>
    <property type="project" value="UniProtKB-KW"/>
</dbReference>
<feature type="domain" description="SSD" evidence="17">
    <location>
        <begin position="593"/>
        <end position="767"/>
    </location>
</feature>
<feature type="transmembrane region" description="Helical" evidence="15">
    <location>
        <begin position="635"/>
        <end position="659"/>
    </location>
</feature>
<dbReference type="GO" id="GO:0012505">
    <property type="term" value="C:endomembrane system"/>
    <property type="evidence" value="ECO:0007669"/>
    <property type="project" value="UniProtKB-SubCell"/>
</dbReference>
<dbReference type="InterPro" id="IPR053958">
    <property type="entry name" value="HMGCR/SNAP/NPC1-like_SSD"/>
</dbReference>
<evidence type="ECO:0000256" key="3">
    <source>
        <dbReference type="ARBA" id="ARBA00022448"/>
    </source>
</evidence>
<keyword evidence="9" id="KW-0443">Lipid metabolism</keyword>
<dbReference type="Pfam" id="PF16414">
    <property type="entry name" value="NPC1_N"/>
    <property type="match status" value="1"/>
</dbReference>
<evidence type="ECO:0000256" key="1">
    <source>
        <dbReference type="ARBA" id="ARBA00004127"/>
    </source>
</evidence>
<keyword evidence="11" id="KW-1015">Disulfide bond</keyword>
<keyword evidence="6 16" id="KW-0732">Signal</keyword>
<dbReference type="InterPro" id="IPR004765">
    <property type="entry name" value="NPC1-like"/>
</dbReference>
<dbReference type="EMBL" id="KN714686">
    <property type="protein sequence ID" value="KUI56127.1"/>
    <property type="molecule type" value="Genomic_DNA"/>
</dbReference>
<accession>A0A194UWM6</accession>
<dbReference type="PANTHER" id="PTHR45727:SF2">
    <property type="entry name" value="NPC INTRACELLULAR CHOLESTEROL TRANSPORTER 1"/>
    <property type="match status" value="1"/>
</dbReference>
<name>A0A194UWM6_CYTMA</name>
<dbReference type="FunFam" id="1.20.1640.10:FF:000029">
    <property type="entry name" value="Putative Patched sphingolipid transporter"/>
    <property type="match status" value="1"/>
</dbReference>
<proteinExistence type="inferred from homology"/>
<keyword evidence="19" id="KW-1185">Reference proteome</keyword>
<evidence type="ECO:0000256" key="12">
    <source>
        <dbReference type="ARBA" id="ARBA00023166"/>
    </source>
</evidence>
<feature type="transmembrane region" description="Helical" evidence="15">
    <location>
        <begin position="665"/>
        <end position="687"/>
    </location>
</feature>
<keyword evidence="5 15" id="KW-0812">Transmembrane</keyword>
<dbReference type="PANTHER" id="PTHR45727">
    <property type="entry name" value="NPC INTRACELLULAR CHOLESTEROL TRANSPORTER 1"/>
    <property type="match status" value="1"/>
</dbReference>
<keyword evidence="8" id="KW-0445">Lipid transport</keyword>
<feature type="transmembrane region" description="Helical" evidence="15">
    <location>
        <begin position="829"/>
        <end position="848"/>
    </location>
</feature>
<evidence type="ECO:0000256" key="8">
    <source>
        <dbReference type="ARBA" id="ARBA00023055"/>
    </source>
</evidence>
<dbReference type="Gene3D" id="1.20.1640.10">
    <property type="entry name" value="Multidrug efflux transporter AcrB transmembrane domain"/>
    <property type="match status" value="2"/>
</dbReference>
<dbReference type="InterPro" id="IPR032190">
    <property type="entry name" value="NPC1_N"/>
</dbReference>